<evidence type="ECO:0000256" key="2">
    <source>
        <dbReference type="ARBA" id="ARBA00023125"/>
    </source>
</evidence>
<dbReference type="InterPro" id="IPR001347">
    <property type="entry name" value="SIS_dom"/>
</dbReference>
<dbReference type="CDD" id="cd05013">
    <property type="entry name" value="SIS_RpiR"/>
    <property type="match status" value="1"/>
</dbReference>
<dbReference type="GO" id="GO:0003700">
    <property type="term" value="F:DNA-binding transcription factor activity"/>
    <property type="evidence" value="ECO:0007669"/>
    <property type="project" value="InterPro"/>
</dbReference>
<dbReference type="GO" id="GO:1901135">
    <property type="term" value="P:carbohydrate derivative metabolic process"/>
    <property type="evidence" value="ECO:0007669"/>
    <property type="project" value="InterPro"/>
</dbReference>
<dbReference type="PROSITE" id="PS51071">
    <property type="entry name" value="HTH_RPIR"/>
    <property type="match status" value="1"/>
</dbReference>
<dbReference type="PROSITE" id="PS51464">
    <property type="entry name" value="SIS"/>
    <property type="match status" value="1"/>
</dbReference>
<protein>
    <submittedName>
        <fullName evidence="6">Transcriptional regulator, RpiR family</fullName>
    </submittedName>
</protein>
<accession>A0A1T5M5X0</accession>
<sequence>MGKRLIKQLEDLTEGKNYSYAGIADYLLKIESVEKIENLKIKYLQHTCHVSSTTIIRFCKALGLSGFSELKYKLAQNIKENEKNIIAGNHGLAETANEYLKNITMSFVETRDLLTDKKLELVVNFIKNAQLVNVYAVGSTYLVARDLELKLDRIAKYCKSYNDKNLQYFAAKNSNSDTLAIGITYSGETESIIESLKISKEQKSKTILFTNKKNDYFEEIFDVVIYVSSTDMRNRLITTTSRLTLLYIVDLIYYSYININNKEINDILKHNSYM</sequence>
<dbReference type="InterPro" id="IPR009057">
    <property type="entry name" value="Homeodomain-like_sf"/>
</dbReference>
<keyword evidence="2" id="KW-0238">DNA-binding</keyword>
<dbReference type="AlphaFoldDB" id="A0A1T5M5X0"/>
<feature type="domain" description="HTH rpiR-type" evidence="4">
    <location>
        <begin position="3"/>
        <end position="81"/>
    </location>
</feature>
<dbReference type="InterPro" id="IPR035472">
    <property type="entry name" value="RpiR-like_SIS"/>
</dbReference>
<name>A0A1T5M5X0_9FIRM</name>
<reference evidence="6 7" key="1">
    <citation type="submission" date="2017-02" db="EMBL/GenBank/DDBJ databases">
        <authorList>
            <person name="Peterson S.W."/>
        </authorList>
    </citation>
    <scope>NUCLEOTIDE SEQUENCE [LARGE SCALE GENOMIC DNA]</scope>
    <source>
        <strain evidence="6 7">M1</strain>
    </source>
</reference>
<keyword evidence="1" id="KW-0805">Transcription regulation</keyword>
<gene>
    <name evidence="6" type="ORF">SAMN02194393_03956</name>
</gene>
<evidence type="ECO:0000259" key="5">
    <source>
        <dbReference type="PROSITE" id="PS51464"/>
    </source>
</evidence>
<dbReference type="RefSeq" id="WP_079494010.1">
    <property type="nucleotide sequence ID" value="NZ_FUZT01000010.1"/>
</dbReference>
<dbReference type="STRING" id="36842.SAMN02194393_03956"/>
<evidence type="ECO:0000313" key="7">
    <source>
        <dbReference type="Proteomes" id="UP000190285"/>
    </source>
</evidence>
<dbReference type="SUPFAM" id="SSF46689">
    <property type="entry name" value="Homeodomain-like"/>
    <property type="match status" value="1"/>
</dbReference>
<evidence type="ECO:0000313" key="6">
    <source>
        <dbReference type="EMBL" id="SKC83627.1"/>
    </source>
</evidence>
<keyword evidence="3" id="KW-0804">Transcription</keyword>
<dbReference type="PANTHER" id="PTHR30514:SF21">
    <property type="entry name" value="RPIR-FAMILY TRANSCRIPTIONAL REGULATOR"/>
    <property type="match status" value="1"/>
</dbReference>
<proteinExistence type="predicted"/>
<dbReference type="Proteomes" id="UP000190285">
    <property type="component" value="Unassembled WGS sequence"/>
</dbReference>
<dbReference type="Gene3D" id="3.40.50.10490">
    <property type="entry name" value="Glucose-6-phosphate isomerase like protein, domain 1"/>
    <property type="match status" value="1"/>
</dbReference>
<dbReference type="Pfam" id="PF01418">
    <property type="entry name" value="HTH_6"/>
    <property type="match status" value="1"/>
</dbReference>
<evidence type="ECO:0000259" key="4">
    <source>
        <dbReference type="PROSITE" id="PS51071"/>
    </source>
</evidence>
<evidence type="ECO:0000256" key="1">
    <source>
        <dbReference type="ARBA" id="ARBA00023015"/>
    </source>
</evidence>
<dbReference type="Pfam" id="PF01380">
    <property type="entry name" value="SIS"/>
    <property type="match status" value="1"/>
</dbReference>
<dbReference type="PANTHER" id="PTHR30514">
    <property type="entry name" value="GLUCOKINASE"/>
    <property type="match status" value="1"/>
</dbReference>
<dbReference type="GO" id="GO:0003677">
    <property type="term" value="F:DNA binding"/>
    <property type="evidence" value="ECO:0007669"/>
    <property type="project" value="UniProtKB-KW"/>
</dbReference>
<dbReference type="EMBL" id="FUZT01000010">
    <property type="protein sequence ID" value="SKC83627.1"/>
    <property type="molecule type" value="Genomic_DNA"/>
</dbReference>
<keyword evidence="7" id="KW-1185">Reference proteome</keyword>
<evidence type="ECO:0000256" key="3">
    <source>
        <dbReference type="ARBA" id="ARBA00023163"/>
    </source>
</evidence>
<dbReference type="OrthoDB" id="9762536at2"/>
<dbReference type="InterPro" id="IPR047640">
    <property type="entry name" value="RpiR-like"/>
</dbReference>
<dbReference type="Gene3D" id="1.10.10.10">
    <property type="entry name" value="Winged helix-like DNA-binding domain superfamily/Winged helix DNA-binding domain"/>
    <property type="match status" value="1"/>
</dbReference>
<organism evidence="6 7">
    <name type="scientific">Maledivibacter halophilus</name>
    <dbReference type="NCBI Taxonomy" id="36842"/>
    <lineage>
        <taxon>Bacteria</taxon>
        <taxon>Bacillati</taxon>
        <taxon>Bacillota</taxon>
        <taxon>Clostridia</taxon>
        <taxon>Peptostreptococcales</taxon>
        <taxon>Caminicellaceae</taxon>
        <taxon>Maledivibacter</taxon>
    </lineage>
</organism>
<feature type="domain" description="SIS" evidence="5">
    <location>
        <begin position="122"/>
        <end position="262"/>
    </location>
</feature>
<dbReference type="SUPFAM" id="SSF53697">
    <property type="entry name" value="SIS domain"/>
    <property type="match status" value="1"/>
</dbReference>
<dbReference type="InterPro" id="IPR000281">
    <property type="entry name" value="HTH_RpiR"/>
</dbReference>
<dbReference type="InterPro" id="IPR036388">
    <property type="entry name" value="WH-like_DNA-bd_sf"/>
</dbReference>
<dbReference type="GO" id="GO:0097367">
    <property type="term" value="F:carbohydrate derivative binding"/>
    <property type="evidence" value="ECO:0007669"/>
    <property type="project" value="InterPro"/>
</dbReference>
<dbReference type="InterPro" id="IPR046348">
    <property type="entry name" value="SIS_dom_sf"/>
</dbReference>